<dbReference type="Proteomes" id="UP001606305">
    <property type="component" value="Unassembled WGS sequence"/>
</dbReference>
<accession>A0ABW7G4I8</accession>
<comment type="caution">
    <text evidence="1">The sequence shown here is derived from an EMBL/GenBank/DDBJ whole genome shotgun (WGS) entry which is preliminary data.</text>
</comment>
<name>A0ABW7G4I8_9BURK</name>
<organism evidence="1 2">
    <name type="scientific">Pelomonas nitida</name>
    <dbReference type="NCBI Taxonomy" id="3299027"/>
    <lineage>
        <taxon>Bacteria</taxon>
        <taxon>Pseudomonadati</taxon>
        <taxon>Pseudomonadota</taxon>
        <taxon>Betaproteobacteria</taxon>
        <taxon>Burkholderiales</taxon>
        <taxon>Sphaerotilaceae</taxon>
        <taxon>Roseateles</taxon>
    </lineage>
</organism>
<dbReference type="RefSeq" id="WP_394487636.1">
    <property type="nucleotide sequence ID" value="NZ_JBIGIA010000005.1"/>
</dbReference>
<proteinExistence type="predicted"/>
<evidence type="ECO:0000313" key="1">
    <source>
        <dbReference type="EMBL" id="MFG6456859.1"/>
    </source>
</evidence>
<sequence length="215" mass="20978">MPAPPAAQFESPFKGFVASAGLRGEDAPGLAKALADGAGQALTLLLSQAQVLPGIPSPVDPISGSGATAGPGLLMPPPAGGPGASALEGLLSGFLAGQGIRGEDADGLAKALAGALAQAVQLFTAQSQVLPGMAIAGFVTVAPGLLMPVPLQATLQPIVSGLLQQNGLRGEDEPHLAQAVAQAIDLAFMQFAAQAMVSPGIACPPGASAAPGRLM</sequence>
<evidence type="ECO:0008006" key="3">
    <source>
        <dbReference type="Google" id="ProtNLM"/>
    </source>
</evidence>
<protein>
    <recommendedName>
        <fullName evidence="3">DUF937 domain-containing protein</fullName>
    </recommendedName>
</protein>
<dbReference type="EMBL" id="JBIGIA010000005">
    <property type="protein sequence ID" value="MFG6456859.1"/>
    <property type="molecule type" value="Genomic_DNA"/>
</dbReference>
<keyword evidence="2" id="KW-1185">Reference proteome</keyword>
<reference evidence="1 2" key="1">
    <citation type="submission" date="2024-09" db="EMBL/GenBank/DDBJ databases">
        <title>Novel species of the genus Pelomonas and Roseateles isolated from streams.</title>
        <authorList>
            <person name="Lu H."/>
        </authorList>
    </citation>
    <scope>NUCLEOTIDE SEQUENCE [LARGE SCALE GENOMIC DNA]</scope>
    <source>
        <strain evidence="1 2">BYS96W</strain>
    </source>
</reference>
<gene>
    <name evidence="1" type="ORF">ACG00X_08435</name>
</gene>
<evidence type="ECO:0000313" key="2">
    <source>
        <dbReference type="Proteomes" id="UP001606305"/>
    </source>
</evidence>